<feature type="domain" description="CAAX prenyl protease 2/Lysostaphin resistance protein A-like" evidence="2">
    <location>
        <begin position="121"/>
        <end position="223"/>
    </location>
</feature>
<keyword evidence="3" id="KW-0645">Protease</keyword>
<feature type="transmembrane region" description="Helical" evidence="1">
    <location>
        <begin position="15"/>
        <end position="37"/>
    </location>
</feature>
<evidence type="ECO:0000313" key="3">
    <source>
        <dbReference type="EMBL" id="GAA6408321.1"/>
    </source>
</evidence>
<protein>
    <submittedName>
        <fullName evidence="3">CPBP family intramembrane metalloprotease</fullName>
    </submittedName>
</protein>
<keyword evidence="1" id="KW-0472">Membrane</keyword>
<dbReference type="GO" id="GO:0008237">
    <property type="term" value="F:metallopeptidase activity"/>
    <property type="evidence" value="ECO:0007669"/>
    <property type="project" value="UniProtKB-KW"/>
</dbReference>
<sequence>MNQRRTITKEDSRTLWGYLFYAFALAWGTEFIMIAVYHFNLLSGGAALFFHFTILGFGAGLAPAYAAFIVQRKRYGITVKDFCKQILYTTDVGKTIFFIIVFALIQFVACVVQESYLGNPWYLFILYIPLMIFGGGLEEIGWRGVFQPLLEKRFSFIMAALIEGVIWSLWHLPLWFVPNASQGSMNFLAFSLYTVTLGITLAAIYRLTDSIWAGILIHAWGNTVLGGMYTLASLNNFPNTKTLIVYAIQILVILLIMTFQKKYGKVSQPGSNE</sequence>
<evidence type="ECO:0000313" key="4">
    <source>
        <dbReference type="Proteomes" id="UP001600943"/>
    </source>
</evidence>
<name>A0ABQ0BA39_9FIRM</name>
<organism evidence="3 4">
    <name type="scientific">Blautia hominis</name>
    <dbReference type="NCBI Taxonomy" id="2025493"/>
    <lineage>
        <taxon>Bacteria</taxon>
        <taxon>Bacillati</taxon>
        <taxon>Bacillota</taxon>
        <taxon>Clostridia</taxon>
        <taxon>Lachnospirales</taxon>
        <taxon>Lachnospiraceae</taxon>
        <taxon>Blautia</taxon>
    </lineage>
</organism>
<dbReference type="PANTHER" id="PTHR35797:SF1">
    <property type="entry name" value="PROTEASE"/>
    <property type="match status" value="1"/>
</dbReference>
<keyword evidence="3" id="KW-0482">Metalloprotease</keyword>
<evidence type="ECO:0000259" key="2">
    <source>
        <dbReference type="Pfam" id="PF02517"/>
    </source>
</evidence>
<dbReference type="InterPro" id="IPR003675">
    <property type="entry name" value="Rce1/LyrA-like_dom"/>
</dbReference>
<evidence type="ECO:0000256" key="1">
    <source>
        <dbReference type="SAM" id="Phobius"/>
    </source>
</evidence>
<feature type="transmembrane region" description="Helical" evidence="1">
    <location>
        <begin position="211"/>
        <end position="231"/>
    </location>
</feature>
<gene>
    <name evidence="3" type="ORF">K040078D81_24380</name>
</gene>
<dbReference type="RefSeq" id="WP_095172983.1">
    <property type="nucleotide sequence ID" value="NZ_BAABYW010000001.1"/>
</dbReference>
<dbReference type="PANTHER" id="PTHR35797">
    <property type="entry name" value="PROTEASE-RELATED"/>
    <property type="match status" value="1"/>
</dbReference>
<feature type="transmembrane region" description="Helical" evidence="1">
    <location>
        <begin position="243"/>
        <end position="259"/>
    </location>
</feature>
<proteinExistence type="predicted"/>
<feature type="transmembrane region" description="Helical" evidence="1">
    <location>
        <begin position="91"/>
        <end position="109"/>
    </location>
</feature>
<keyword evidence="1" id="KW-0812">Transmembrane</keyword>
<comment type="caution">
    <text evidence="3">The sequence shown here is derived from an EMBL/GenBank/DDBJ whole genome shotgun (WGS) entry which is preliminary data.</text>
</comment>
<dbReference type="EMBL" id="BAABYW010000001">
    <property type="protein sequence ID" value="GAA6408321.1"/>
    <property type="molecule type" value="Genomic_DNA"/>
</dbReference>
<keyword evidence="4" id="KW-1185">Reference proteome</keyword>
<feature type="transmembrane region" description="Helical" evidence="1">
    <location>
        <begin position="154"/>
        <end position="172"/>
    </location>
</feature>
<dbReference type="Pfam" id="PF02517">
    <property type="entry name" value="Rce1-like"/>
    <property type="match status" value="1"/>
</dbReference>
<feature type="transmembrane region" description="Helical" evidence="1">
    <location>
        <begin position="49"/>
        <end position="70"/>
    </location>
</feature>
<accession>A0ABQ0BA39</accession>
<feature type="transmembrane region" description="Helical" evidence="1">
    <location>
        <begin position="121"/>
        <end position="142"/>
    </location>
</feature>
<keyword evidence="1" id="KW-1133">Transmembrane helix</keyword>
<keyword evidence="3" id="KW-0378">Hydrolase</keyword>
<dbReference type="InterPro" id="IPR042150">
    <property type="entry name" value="MmRce1-like"/>
</dbReference>
<feature type="transmembrane region" description="Helical" evidence="1">
    <location>
        <begin position="184"/>
        <end position="204"/>
    </location>
</feature>
<reference evidence="3 4" key="1">
    <citation type="submission" date="2024-04" db="EMBL/GenBank/DDBJ databases">
        <title>Defined microbial consortia suppress multidrug-resistant proinflammatory Enterobacteriaceae via ecological control.</title>
        <authorList>
            <person name="Furuichi M."/>
            <person name="Kawaguchi T."/>
            <person name="Pust M."/>
            <person name="Yasuma K."/>
            <person name="Plichta D."/>
            <person name="Hasegawa N."/>
            <person name="Ohya T."/>
            <person name="Bhattarai S."/>
            <person name="Sasajima S."/>
            <person name="Aoto Y."/>
            <person name="Tuganbaev T."/>
            <person name="Yaginuma M."/>
            <person name="Ueda M."/>
            <person name="Okahashi N."/>
            <person name="Amafuji K."/>
            <person name="Kiridooshi Y."/>
            <person name="Sugita K."/>
            <person name="Strazar M."/>
            <person name="Skelly A."/>
            <person name="Suda W."/>
            <person name="Hattori M."/>
            <person name="Nakamoto N."/>
            <person name="Caballero S."/>
            <person name="Norman J."/>
            <person name="Olle B."/>
            <person name="Tanoue T."/>
            <person name="Arita M."/>
            <person name="Bucci V."/>
            <person name="Atarashi K."/>
            <person name="Xavier R."/>
            <person name="Honda K."/>
        </authorList>
    </citation>
    <scope>NUCLEOTIDE SEQUENCE [LARGE SCALE GENOMIC DNA]</scope>
    <source>
        <strain evidence="4">k04-0078-D8-1</strain>
    </source>
</reference>
<dbReference type="Proteomes" id="UP001600943">
    <property type="component" value="Unassembled WGS sequence"/>
</dbReference>